<evidence type="ECO:0000256" key="2">
    <source>
        <dbReference type="ARBA" id="ARBA00022741"/>
    </source>
</evidence>
<dbReference type="GO" id="GO:0006260">
    <property type="term" value="P:DNA replication"/>
    <property type="evidence" value="ECO:0007669"/>
    <property type="project" value="UniProtKB-UniRule"/>
</dbReference>
<dbReference type="SUPFAM" id="SSF75553">
    <property type="entry name" value="Smc hinge domain"/>
    <property type="match status" value="1"/>
</dbReference>
<keyword evidence="4 6" id="KW-0175">Coiled coil</keyword>
<name>A0A0A8E958_MESFC</name>
<dbReference type="Pfam" id="PF02463">
    <property type="entry name" value="SMC_N"/>
    <property type="match status" value="1"/>
</dbReference>
<proteinExistence type="inferred from homology"/>
<dbReference type="InterPro" id="IPR010935">
    <property type="entry name" value="SMC_hinge"/>
</dbReference>
<dbReference type="GO" id="GO:0016887">
    <property type="term" value="F:ATP hydrolysis activity"/>
    <property type="evidence" value="ECO:0007669"/>
    <property type="project" value="InterPro"/>
</dbReference>
<dbReference type="GO" id="GO:0005737">
    <property type="term" value="C:cytoplasm"/>
    <property type="evidence" value="ECO:0007669"/>
    <property type="project" value="UniProtKB-SubCell"/>
</dbReference>
<dbReference type="Pfam" id="PF13476">
    <property type="entry name" value="AAA_23"/>
    <property type="match status" value="1"/>
</dbReference>
<dbReference type="InterPro" id="IPR024704">
    <property type="entry name" value="SMC"/>
</dbReference>
<comment type="domain">
    <text evidence="6">Contains large globular domains required for ATP hydrolysis at each terminus and a third globular domain forming a flexible hinge near the middle of the molecule. These domains are separated by coiled-coil structures.</text>
</comment>
<dbReference type="STRING" id="743971.MYF_03160"/>
<dbReference type="InterPro" id="IPR003395">
    <property type="entry name" value="RecF/RecN/SMC_N"/>
</dbReference>
<evidence type="ECO:0000256" key="1">
    <source>
        <dbReference type="ARBA" id="ARBA00022490"/>
    </source>
</evidence>
<evidence type="ECO:0000259" key="7">
    <source>
        <dbReference type="SMART" id="SM00968"/>
    </source>
</evidence>
<keyword evidence="9" id="KW-1185">Reference proteome</keyword>
<evidence type="ECO:0000256" key="4">
    <source>
        <dbReference type="ARBA" id="ARBA00023054"/>
    </source>
</evidence>
<dbReference type="PIRSF" id="PIRSF005719">
    <property type="entry name" value="SMC"/>
    <property type="match status" value="1"/>
</dbReference>
<dbReference type="Gene3D" id="3.40.50.300">
    <property type="entry name" value="P-loop containing nucleotide triphosphate hydrolases"/>
    <property type="match status" value="2"/>
</dbReference>
<evidence type="ECO:0000313" key="9">
    <source>
        <dbReference type="Proteomes" id="UP000031129"/>
    </source>
</evidence>
<keyword evidence="1 6" id="KW-0963">Cytoplasm</keyword>
<dbReference type="PANTHER" id="PTHR43977">
    <property type="entry name" value="STRUCTURAL MAINTENANCE OF CHROMOSOMES PROTEIN 3"/>
    <property type="match status" value="1"/>
</dbReference>
<dbReference type="EMBL" id="CP007585">
    <property type="protein sequence ID" value="AJC50117.1"/>
    <property type="molecule type" value="Genomic_DNA"/>
</dbReference>
<evidence type="ECO:0000256" key="6">
    <source>
        <dbReference type="HAMAP-Rule" id="MF_01894"/>
    </source>
</evidence>
<feature type="domain" description="SMC hinge" evidence="7">
    <location>
        <begin position="417"/>
        <end position="536"/>
    </location>
</feature>
<dbReference type="InterPro" id="IPR036277">
    <property type="entry name" value="SMC_hinge_sf"/>
</dbReference>
<feature type="coiled-coil region" evidence="6">
    <location>
        <begin position="340"/>
        <end position="381"/>
    </location>
</feature>
<dbReference type="AlphaFoldDB" id="A0A0A8E958"/>
<dbReference type="GO" id="GO:0003677">
    <property type="term" value="F:DNA binding"/>
    <property type="evidence" value="ECO:0007669"/>
    <property type="project" value="UniProtKB-UniRule"/>
</dbReference>
<dbReference type="InterPro" id="IPR027417">
    <property type="entry name" value="P-loop_NTPase"/>
</dbReference>
<keyword evidence="5 6" id="KW-0238">DNA-binding</keyword>
<dbReference type="GO" id="GO:0005524">
    <property type="term" value="F:ATP binding"/>
    <property type="evidence" value="ECO:0007669"/>
    <property type="project" value="UniProtKB-UniRule"/>
</dbReference>
<comment type="similarity">
    <text evidence="6">Belongs to the SMC family.</text>
</comment>
<evidence type="ECO:0000313" key="8">
    <source>
        <dbReference type="EMBL" id="AJC50117.1"/>
    </source>
</evidence>
<dbReference type="Gene3D" id="1.20.1060.20">
    <property type="match status" value="1"/>
</dbReference>
<reference evidence="8 9" key="1">
    <citation type="journal article" date="2015" name="Genome Announc.">
        <title>Complete Genome Sequence of Mycoplasma flocculare Strain Ms42T (ATCC 27399T).</title>
        <authorList>
            <person name="Calcutt M.J."/>
            <person name="Foecking M.F."/>
            <person name="Heidari M.B."/>
            <person name="McIntosh M.A."/>
        </authorList>
    </citation>
    <scope>NUCLEOTIDE SEQUENCE [LARGE SCALE GENOMIC DNA]</scope>
    <source>
        <strain evidence="9">ATCC 27399</strain>
    </source>
</reference>
<dbReference type="OrthoDB" id="9808768at2"/>
<dbReference type="HOGENOM" id="CLU_001042_2_2_14"/>
<dbReference type="HAMAP" id="MF_01894">
    <property type="entry name" value="Smc_prok"/>
    <property type="match status" value="1"/>
</dbReference>
<dbReference type="GO" id="GO:0007062">
    <property type="term" value="P:sister chromatid cohesion"/>
    <property type="evidence" value="ECO:0007669"/>
    <property type="project" value="InterPro"/>
</dbReference>
<dbReference type="GO" id="GO:0005694">
    <property type="term" value="C:chromosome"/>
    <property type="evidence" value="ECO:0007669"/>
    <property type="project" value="InterPro"/>
</dbReference>
<dbReference type="RefSeq" id="WP_002557941.1">
    <property type="nucleotide sequence ID" value="NZ_CP007585.1"/>
</dbReference>
<dbReference type="GO" id="GO:0030261">
    <property type="term" value="P:chromosome condensation"/>
    <property type="evidence" value="ECO:0007669"/>
    <property type="project" value="InterPro"/>
</dbReference>
<dbReference type="Gene3D" id="3.30.70.1620">
    <property type="match status" value="1"/>
</dbReference>
<comment type="function">
    <text evidence="6">Required for chromosome condensation and partitioning.</text>
</comment>
<evidence type="ECO:0000256" key="5">
    <source>
        <dbReference type="ARBA" id="ARBA00023125"/>
    </source>
</evidence>
<protein>
    <recommendedName>
        <fullName evidence="6">Chromosome partition protein Smc</fullName>
    </recommendedName>
</protein>
<feature type="coiled-coil region" evidence="6">
    <location>
        <begin position="577"/>
        <end position="733"/>
    </location>
</feature>
<dbReference type="SMART" id="SM00968">
    <property type="entry name" value="SMC_hinge"/>
    <property type="match status" value="1"/>
</dbReference>
<comment type="subunit">
    <text evidence="6">Homodimer.</text>
</comment>
<dbReference type="GO" id="GO:0007059">
    <property type="term" value="P:chromosome segregation"/>
    <property type="evidence" value="ECO:0007669"/>
    <property type="project" value="UniProtKB-UniRule"/>
</dbReference>
<gene>
    <name evidence="6 8" type="primary">smc</name>
    <name evidence="8" type="ORF">MYF_03160</name>
</gene>
<feature type="coiled-coil region" evidence="6">
    <location>
        <begin position="180"/>
        <end position="309"/>
    </location>
</feature>
<organism evidence="8 9">
    <name type="scientific">Mesomycoplasma flocculare ATCC 27399</name>
    <dbReference type="NCBI Taxonomy" id="743971"/>
    <lineage>
        <taxon>Bacteria</taxon>
        <taxon>Bacillati</taxon>
        <taxon>Mycoplasmatota</taxon>
        <taxon>Mycoplasmoidales</taxon>
        <taxon>Metamycoplasmataceae</taxon>
        <taxon>Mesomycoplasma</taxon>
    </lineage>
</organism>
<sequence>MKLIKIEIEGFKSFAEPVSIKFDGSIVGIIGPNGSGKSNINDAIKWVLGEKSVKQLRGQNMDDVIFAGSKTVAPVDKAMVKLTFSDETREDSAQIFTISRVIKKGQGTNEYFYNEQPVRYKDIRNLAIEAGISKSSLAIISQGTISEIAESSPEQRKQVIEEVAGTSKYKIDKTEALTKLDKTLLGIEKIEIRIKELEKQVKQLEKQANNAKIFLEKSQQLESVEVSLIVSDIKKYQTDLSELSEELVELGLSDSKFLREIDTNEKIVIENTKKRAKIETEISEKTTKINELKEQISTINLAYAKANQLQEMILSNQISVNFEQKIAALRGKYSQILTQKDNFEALIDENKLKKQDSEQKLNSLRAQKSEIEKSLYNLNSEKIIAQTRIYELKNTLESMAFLPKGTKTIVENSFLFPGYCGLVSDLIKISEKYTNAIETALGSALKQIVVENPETAVAAVNFLKKNYAGSATFIPLSTLKPRFVSDLYLNYLDSQKGFIDLASNLINFDKKYQILVDFLLGGIIVVDQIESANKIAKSVNHKYIIVTLEGDIIRNNGIISGGFKQKNDSTFSIQFKIDELKNKLNFCEKKIQDFKLKANELDQIITKESVFLQQIEINLNDLEQKLTNAKNELISIKAENEWLEETFPQNNNVDLKINETLKEKNRLENLILTFENERKILINQKQQFDEQINELTILVQKLNQKQRKINTDLNQKQNQKDKFEFLVTNLKNNLSQKYNLTFEAASQKYELEIEIDQAREFVNSLNSEIKALGNINLDAISDFEENSNRLEKLKKSQLELETARSKILEVISDLDKIIIAKTQEIVDLVNSEFNLVFQNMFGGGSAKIYFSDKNDILNSGIEISAQPPGKTIKNIRLFSGGEKAIIAISLLFSIIKARPIPLCILDEVEAALDETNVIRYVEFLKQLKQNTQFLIITHRHGTMSRVDQLLGITMQKRGVSSIFSVELSKARELLKDEMQ</sequence>
<dbReference type="Pfam" id="PF06470">
    <property type="entry name" value="SMC_hinge"/>
    <property type="match status" value="1"/>
</dbReference>
<comment type="subcellular location">
    <subcellularLocation>
        <location evidence="6">Cytoplasm</location>
    </subcellularLocation>
</comment>
<feature type="binding site" evidence="6">
    <location>
        <begin position="32"/>
        <end position="39"/>
    </location>
    <ligand>
        <name>ATP</name>
        <dbReference type="ChEBI" id="CHEBI:30616"/>
    </ligand>
</feature>
<dbReference type="InterPro" id="IPR011890">
    <property type="entry name" value="SMC_prok"/>
</dbReference>
<evidence type="ECO:0000256" key="3">
    <source>
        <dbReference type="ARBA" id="ARBA00022840"/>
    </source>
</evidence>
<keyword evidence="2 6" id="KW-0547">Nucleotide-binding</keyword>
<keyword evidence="3 6" id="KW-0067">ATP-binding</keyword>
<dbReference type="SUPFAM" id="SSF52540">
    <property type="entry name" value="P-loop containing nucleoside triphosphate hydrolases"/>
    <property type="match status" value="1"/>
</dbReference>
<accession>A0A0A8E958</accession>
<dbReference type="Proteomes" id="UP000031129">
    <property type="component" value="Chromosome"/>
</dbReference>
<dbReference type="InterPro" id="IPR038729">
    <property type="entry name" value="Rad50/SbcC_AAA"/>
</dbReference>
<dbReference type="KEGG" id="mfq:MYF_03160"/>